<protein>
    <submittedName>
        <fullName evidence="2">Putative S-adenosylmethionine-dependent methyltransferase/MSMEI_2290</fullName>
        <ecNumber evidence="2">2.1.1.-</ecNumber>
    </submittedName>
</protein>
<gene>
    <name evidence="2" type="ORF">KSMBR1_0893</name>
</gene>
<dbReference type="CDD" id="cd02440">
    <property type="entry name" value="AdoMet_MTases"/>
    <property type="match status" value="1"/>
</dbReference>
<dbReference type="EMBL" id="LT934425">
    <property type="protein sequence ID" value="SOH03404.1"/>
    <property type="molecule type" value="Genomic_DNA"/>
</dbReference>
<dbReference type="PANTHER" id="PTHR42912">
    <property type="entry name" value="METHYLTRANSFERASE"/>
    <property type="match status" value="1"/>
</dbReference>
<organism evidence="2 3">
    <name type="scientific">Kuenenia stuttgartiensis</name>
    <dbReference type="NCBI Taxonomy" id="174633"/>
    <lineage>
        <taxon>Bacteria</taxon>
        <taxon>Pseudomonadati</taxon>
        <taxon>Planctomycetota</taxon>
        <taxon>Candidatus Brocadiia</taxon>
        <taxon>Candidatus Brocadiales</taxon>
        <taxon>Candidatus Brocadiaceae</taxon>
        <taxon>Candidatus Kuenenia</taxon>
    </lineage>
</organism>
<dbReference type="Gene3D" id="3.40.50.150">
    <property type="entry name" value="Vaccinia Virus protein VP39"/>
    <property type="match status" value="1"/>
</dbReference>
<feature type="domain" description="Methyltransferase type 11" evidence="1">
    <location>
        <begin position="25"/>
        <end position="118"/>
    </location>
</feature>
<keyword evidence="3" id="KW-1185">Reference proteome</keyword>
<proteinExistence type="predicted"/>
<dbReference type="KEGG" id="kst:KSMBR1_0893"/>
<name>A0A2C9CC91_KUEST</name>
<sequence length="247" mass="28750">MNNYEFFAYYICKLAAGMSASITVLDYGCGAGQIVTALRNKGIDARGCDVFYTGGDYSSRVQPELLGGVIKHMEHGVIPFPDESFDYVVNNQVMEHVEDIDSVLTEIYRVLKPGGQVLSMFPDKSCCREGHCGIPFLHWFPKSSKGRIYYAAFLRALGMGYFKGDKSILQWSRDFCQWLDRWTWYRSYREICTVFDKRFVRLTHIEEQWLQIRYGRWAMIIGWLPRQIRRWVLRKLAGMVFISIKAI</sequence>
<reference evidence="3" key="1">
    <citation type="submission" date="2017-10" db="EMBL/GenBank/DDBJ databases">
        <authorList>
            <person name="Frank J."/>
        </authorList>
    </citation>
    <scope>NUCLEOTIDE SEQUENCE [LARGE SCALE GENOMIC DNA]</scope>
</reference>
<evidence type="ECO:0000313" key="2">
    <source>
        <dbReference type="EMBL" id="SOH03404.1"/>
    </source>
</evidence>
<dbReference type="GO" id="GO:0008757">
    <property type="term" value="F:S-adenosylmethionine-dependent methyltransferase activity"/>
    <property type="evidence" value="ECO:0007669"/>
    <property type="project" value="InterPro"/>
</dbReference>
<dbReference type="InterPro" id="IPR013216">
    <property type="entry name" value="Methyltransf_11"/>
</dbReference>
<evidence type="ECO:0000313" key="3">
    <source>
        <dbReference type="Proteomes" id="UP000221734"/>
    </source>
</evidence>
<dbReference type="Pfam" id="PF08241">
    <property type="entry name" value="Methyltransf_11"/>
    <property type="match status" value="1"/>
</dbReference>
<dbReference type="InterPro" id="IPR029063">
    <property type="entry name" value="SAM-dependent_MTases_sf"/>
</dbReference>
<evidence type="ECO:0000259" key="1">
    <source>
        <dbReference type="Pfam" id="PF08241"/>
    </source>
</evidence>
<dbReference type="AlphaFoldDB" id="A0A2C9CC91"/>
<accession>A0A2C9CC91</accession>
<dbReference type="SUPFAM" id="SSF53335">
    <property type="entry name" value="S-adenosyl-L-methionine-dependent methyltransferases"/>
    <property type="match status" value="1"/>
</dbReference>
<dbReference type="Proteomes" id="UP000221734">
    <property type="component" value="Chromosome Kuenenia_stuttgartiensis_MBR1"/>
</dbReference>
<dbReference type="GO" id="GO:0032259">
    <property type="term" value="P:methylation"/>
    <property type="evidence" value="ECO:0007669"/>
    <property type="project" value="UniProtKB-KW"/>
</dbReference>
<dbReference type="InterPro" id="IPR050508">
    <property type="entry name" value="Methyltransf_Superfamily"/>
</dbReference>
<keyword evidence="2" id="KW-0808">Transferase</keyword>
<dbReference type="PANTHER" id="PTHR42912:SF93">
    <property type="entry name" value="N6-ADENOSINE-METHYLTRANSFERASE TMT1A"/>
    <property type="match status" value="1"/>
</dbReference>
<dbReference type="EC" id="2.1.1.-" evidence="2"/>
<keyword evidence="2" id="KW-0489">Methyltransferase</keyword>